<proteinExistence type="predicted"/>
<sequence length="238" mass="26946">MRIILLFILVIIAEAGLFDIFGGKKQEEIHLTRPDPGELGRHIGNANLGVEVRPESGPRNVNEGSEIIIPRNGWPTTTRTTTAIRRTTLSEVTRILPSDDRHNTVKNLECPKRVDAFTPVYGFKYMGSNRFTLDPTYPKELPDSIGFSPNAAIRWHDEHQMLLSSGGKFALYDEYWNKSLMSGRISEYFEGLPDKVRGISKWSNKKSLIYTTNLVFNYDGTRKQVIGEGLSVSTYFKC</sequence>
<name>A0A1I7XP18_HETBA</name>
<reference evidence="3" key="1">
    <citation type="submission" date="2016-11" db="UniProtKB">
        <authorList>
            <consortium name="WormBaseParasite"/>
        </authorList>
    </citation>
    <scope>IDENTIFICATION</scope>
</reference>
<keyword evidence="1" id="KW-0732">Signal</keyword>
<keyword evidence="2" id="KW-1185">Reference proteome</keyword>
<dbReference type="InterPro" id="IPR036375">
    <property type="entry name" value="Hemopexin-like_dom_sf"/>
</dbReference>
<feature type="signal peptide" evidence="1">
    <location>
        <begin position="1"/>
        <end position="15"/>
    </location>
</feature>
<dbReference type="WBParaSite" id="Hba_19276">
    <property type="protein sequence ID" value="Hba_19276"/>
    <property type="gene ID" value="Hba_19276"/>
</dbReference>
<evidence type="ECO:0000256" key="1">
    <source>
        <dbReference type="SAM" id="SignalP"/>
    </source>
</evidence>
<dbReference type="AlphaFoldDB" id="A0A1I7XP18"/>
<organism evidence="2 3">
    <name type="scientific">Heterorhabditis bacteriophora</name>
    <name type="common">Entomopathogenic nematode worm</name>
    <dbReference type="NCBI Taxonomy" id="37862"/>
    <lineage>
        <taxon>Eukaryota</taxon>
        <taxon>Metazoa</taxon>
        <taxon>Ecdysozoa</taxon>
        <taxon>Nematoda</taxon>
        <taxon>Chromadorea</taxon>
        <taxon>Rhabditida</taxon>
        <taxon>Rhabditina</taxon>
        <taxon>Rhabditomorpha</taxon>
        <taxon>Strongyloidea</taxon>
        <taxon>Heterorhabditidae</taxon>
        <taxon>Heterorhabditis</taxon>
    </lineage>
</organism>
<dbReference type="Proteomes" id="UP000095283">
    <property type="component" value="Unplaced"/>
</dbReference>
<evidence type="ECO:0000313" key="2">
    <source>
        <dbReference type="Proteomes" id="UP000095283"/>
    </source>
</evidence>
<protein>
    <submittedName>
        <fullName evidence="3">Astacin domain-containing protein</fullName>
    </submittedName>
</protein>
<feature type="chain" id="PRO_5013334780" evidence="1">
    <location>
        <begin position="16"/>
        <end position="238"/>
    </location>
</feature>
<accession>A0A1I7XP18</accession>
<dbReference type="Gene3D" id="2.110.10.10">
    <property type="entry name" value="Hemopexin-like domain"/>
    <property type="match status" value="1"/>
</dbReference>
<evidence type="ECO:0000313" key="3">
    <source>
        <dbReference type="WBParaSite" id="Hba_19276"/>
    </source>
</evidence>
<dbReference type="SUPFAM" id="SSF50923">
    <property type="entry name" value="Hemopexin-like domain"/>
    <property type="match status" value="1"/>
</dbReference>